<dbReference type="InterPro" id="IPR050796">
    <property type="entry name" value="SCF_F-box_component"/>
</dbReference>
<dbReference type="Pfam" id="PF07734">
    <property type="entry name" value="FBA_1"/>
    <property type="match status" value="1"/>
</dbReference>
<dbReference type="PROSITE" id="PS50181">
    <property type="entry name" value="FBOX"/>
    <property type="match status" value="1"/>
</dbReference>
<dbReference type="AlphaFoldDB" id="A0AAV6YHB1"/>
<dbReference type="PANTHER" id="PTHR31672">
    <property type="entry name" value="BNACNNG10540D PROTEIN"/>
    <property type="match status" value="1"/>
</dbReference>
<comment type="caution">
    <text evidence="2">The sequence shown here is derived from an EMBL/GenBank/DDBJ whole genome shotgun (WGS) entry which is preliminary data.</text>
</comment>
<dbReference type="NCBIfam" id="TIGR01640">
    <property type="entry name" value="F_box_assoc_1"/>
    <property type="match status" value="1"/>
</dbReference>
<gene>
    <name evidence="2" type="ORF">BUALT_Bualt01G0237800</name>
</gene>
<protein>
    <recommendedName>
        <fullName evidence="1">F-box domain-containing protein</fullName>
    </recommendedName>
</protein>
<organism evidence="2 3">
    <name type="scientific">Buddleja alternifolia</name>
    <dbReference type="NCBI Taxonomy" id="168488"/>
    <lineage>
        <taxon>Eukaryota</taxon>
        <taxon>Viridiplantae</taxon>
        <taxon>Streptophyta</taxon>
        <taxon>Embryophyta</taxon>
        <taxon>Tracheophyta</taxon>
        <taxon>Spermatophyta</taxon>
        <taxon>Magnoliopsida</taxon>
        <taxon>eudicotyledons</taxon>
        <taxon>Gunneridae</taxon>
        <taxon>Pentapetalae</taxon>
        <taxon>asterids</taxon>
        <taxon>lamiids</taxon>
        <taxon>Lamiales</taxon>
        <taxon>Scrophulariaceae</taxon>
        <taxon>Buddlejeae</taxon>
        <taxon>Buddleja</taxon>
    </lineage>
</organism>
<sequence length="247" mass="28175">MTTNSTDPFTKLPQDVIFQILTKVPTQSLLHLRCIDFKVVEILYDCDRDSDLMPRAFVYALKIGSWRSIDLVVPCYMPKNWSSSVFVNGIVHWLAYKRPEFNSLPNCIMGFDVVEEGFKLIELPPNLGTNCRELRLSPLVDEKSLALFVSYRENVGETWEVWLMNDYGKIESWSRKYVVVLEQVFIPLKIVNCGEILAAISDEKLVLIDVEKEEIKDLAICGLPLSFYTAGYIPSLALLDVGDQLVQ</sequence>
<feature type="domain" description="F-box" evidence="1">
    <location>
        <begin position="6"/>
        <end position="56"/>
    </location>
</feature>
<reference evidence="2" key="1">
    <citation type="submission" date="2019-10" db="EMBL/GenBank/DDBJ databases">
        <authorList>
            <person name="Zhang R."/>
            <person name="Pan Y."/>
            <person name="Wang J."/>
            <person name="Ma R."/>
            <person name="Yu S."/>
        </authorList>
    </citation>
    <scope>NUCLEOTIDE SEQUENCE</scope>
    <source>
        <strain evidence="2">LA-IB0</strain>
        <tissue evidence="2">Leaf</tissue>
    </source>
</reference>
<dbReference type="Proteomes" id="UP000826271">
    <property type="component" value="Unassembled WGS sequence"/>
</dbReference>
<dbReference type="InterPro" id="IPR017451">
    <property type="entry name" value="F-box-assoc_interact_dom"/>
</dbReference>
<name>A0AAV6YHB1_9LAMI</name>
<dbReference type="EMBL" id="WHWC01000001">
    <property type="protein sequence ID" value="KAG8391927.1"/>
    <property type="molecule type" value="Genomic_DNA"/>
</dbReference>
<evidence type="ECO:0000313" key="2">
    <source>
        <dbReference type="EMBL" id="KAG8391927.1"/>
    </source>
</evidence>
<keyword evidence="3" id="KW-1185">Reference proteome</keyword>
<proteinExistence type="predicted"/>
<evidence type="ECO:0000313" key="3">
    <source>
        <dbReference type="Proteomes" id="UP000826271"/>
    </source>
</evidence>
<dbReference type="InterPro" id="IPR001810">
    <property type="entry name" value="F-box_dom"/>
</dbReference>
<accession>A0AAV6YHB1</accession>
<evidence type="ECO:0000259" key="1">
    <source>
        <dbReference type="PROSITE" id="PS50181"/>
    </source>
</evidence>
<dbReference type="PANTHER" id="PTHR31672:SF13">
    <property type="entry name" value="F-BOX PROTEIN CPR30-LIKE"/>
    <property type="match status" value="1"/>
</dbReference>
<dbReference type="InterPro" id="IPR006527">
    <property type="entry name" value="F-box-assoc_dom_typ1"/>
</dbReference>